<evidence type="ECO:0000256" key="1">
    <source>
        <dbReference type="SAM" id="Phobius"/>
    </source>
</evidence>
<keyword evidence="1" id="KW-0812">Transmembrane</keyword>
<organism evidence="2 3">
    <name type="scientific">Trichostrongylus colubriformis</name>
    <name type="common">Black scour worm</name>
    <dbReference type="NCBI Taxonomy" id="6319"/>
    <lineage>
        <taxon>Eukaryota</taxon>
        <taxon>Metazoa</taxon>
        <taxon>Ecdysozoa</taxon>
        <taxon>Nematoda</taxon>
        <taxon>Chromadorea</taxon>
        <taxon>Rhabditida</taxon>
        <taxon>Rhabditina</taxon>
        <taxon>Rhabditomorpha</taxon>
        <taxon>Strongyloidea</taxon>
        <taxon>Trichostrongylidae</taxon>
        <taxon>Trichostrongylus</taxon>
    </lineage>
</organism>
<protein>
    <recommendedName>
        <fullName evidence="4">LITAF domain-containing protein</fullName>
    </recommendedName>
</protein>
<keyword evidence="3" id="KW-1185">Reference proteome</keyword>
<gene>
    <name evidence="2" type="ORF">GCK32_001247</name>
</gene>
<dbReference type="AlphaFoldDB" id="A0AAN8IRJ1"/>
<accession>A0AAN8IRJ1</accession>
<keyword evidence="1" id="KW-1133">Transmembrane helix</keyword>
<sequence length="112" mass="13133">MDLNEDLQDGKNDPKRKQFTLCSECHQLAVEKRINRLGVLCCIGAWWMCGLGVVFCLMMRSDFCNNCYKEKFLHKAHERRRLQLYMDDRSLCDPPPGAAEKVPQRRFVIQPK</sequence>
<name>A0AAN8IRJ1_TRICO</name>
<evidence type="ECO:0000313" key="3">
    <source>
        <dbReference type="Proteomes" id="UP001331761"/>
    </source>
</evidence>
<keyword evidence="1" id="KW-0472">Membrane</keyword>
<reference evidence="2 3" key="1">
    <citation type="submission" date="2019-10" db="EMBL/GenBank/DDBJ databases">
        <title>Assembly and Annotation for the nematode Trichostrongylus colubriformis.</title>
        <authorList>
            <person name="Martin J."/>
        </authorList>
    </citation>
    <scope>NUCLEOTIDE SEQUENCE [LARGE SCALE GENOMIC DNA]</scope>
    <source>
        <strain evidence="2">G859</strain>
        <tissue evidence="2">Whole worm</tissue>
    </source>
</reference>
<evidence type="ECO:0008006" key="4">
    <source>
        <dbReference type="Google" id="ProtNLM"/>
    </source>
</evidence>
<feature type="transmembrane region" description="Helical" evidence="1">
    <location>
        <begin position="37"/>
        <end position="59"/>
    </location>
</feature>
<comment type="caution">
    <text evidence="2">The sequence shown here is derived from an EMBL/GenBank/DDBJ whole genome shotgun (WGS) entry which is preliminary data.</text>
</comment>
<proteinExistence type="predicted"/>
<evidence type="ECO:0000313" key="2">
    <source>
        <dbReference type="EMBL" id="KAK5984269.1"/>
    </source>
</evidence>
<dbReference type="Proteomes" id="UP001331761">
    <property type="component" value="Unassembled WGS sequence"/>
</dbReference>
<dbReference type="EMBL" id="WIXE01003082">
    <property type="protein sequence ID" value="KAK5984269.1"/>
    <property type="molecule type" value="Genomic_DNA"/>
</dbReference>